<dbReference type="RefSeq" id="WP_258335880.1">
    <property type="nucleotide sequence ID" value="NZ_JANRHJ010000010.1"/>
</dbReference>
<gene>
    <name evidence="2" type="ORF">NW209_09760</name>
</gene>
<organism evidence="2 3">
    <name type="scientific">Phocaeicola barnesiae</name>
    <dbReference type="NCBI Taxonomy" id="376804"/>
    <lineage>
        <taxon>Bacteria</taxon>
        <taxon>Pseudomonadati</taxon>
        <taxon>Bacteroidota</taxon>
        <taxon>Bacteroidia</taxon>
        <taxon>Bacteroidales</taxon>
        <taxon>Bacteroidaceae</taxon>
        <taxon>Phocaeicola</taxon>
    </lineage>
</organism>
<keyword evidence="1" id="KW-1133">Transmembrane helix</keyword>
<dbReference type="Proteomes" id="UP001204579">
    <property type="component" value="Unassembled WGS sequence"/>
</dbReference>
<protein>
    <submittedName>
        <fullName evidence="2">Uncharacterized protein</fullName>
    </submittedName>
</protein>
<feature type="transmembrane region" description="Helical" evidence="1">
    <location>
        <begin position="142"/>
        <end position="163"/>
    </location>
</feature>
<keyword evidence="1" id="KW-0812">Transmembrane</keyword>
<accession>A0AAW5N8Z5</accession>
<comment type="caution">
    <text evidence="2">The sequence shown here is derived from an EMBL/GenBank/DDBJ whole genome shotgun (WGS) entry which is preliminary data.</text>
</comment>
<evidence type="ECO:0000256" key="1">
    <source>
        <dbReference type="SAM" id="Phobius"/>
    </source>
</evidence>
<proteinExistence type="predicted"/>
<dbReference type="PROSITE" id="PS51257">
    <property type="entry name" value="PROKAR_LIPOPROTEIN"/>
    <property type="match status" value="1"/>
</dbReference>
<keyword evidence="1" id="KW-0472">Membrane</keyword>
<reference evidence="2 3" key="1">
    <citation type="submission" date="2022-08" db="EMBL/GenBank/DDBJ databases">
        <authorList>
            <person name="Zeman M."/>
            <person name="Kubasova T."/>
        </authorList>
    </citation>
    <scope>NUCLEOTIDE SEQUENCE [LARGE SCALE GENOMIC DNA]</scope>
    <source>
        <strain evidence="2 3">ET62</strain>
    </source>
</reference>
<dbReference type="AlphaFoldDB" id="A0AAW5N8Z5"/>
<sequence>MKPYDYIMDKVSRCITLAPFMCLILICSCRTIKYVPVESNADSVVVEKLVEVQLPPDSATIRALLECDENGKVVLNWLDIANSKNAQAQLTIDSLGNLLAKMKTQPDTVYLPSKEVTVTKEVQVPYPVEKELTGWQKLFVNVGGWAIGIVIITILVVVGRMVYKLKK</sequence>
<dbReference type="EMBL" id="JANRHJ010000010">
    <property type="protein sequence ID" value="MCR8874294.1"/>
    <property type="molecule type" value="Genomic_DNA"/>
</dbReference>
<evidence type="ECO:0000313" key="2">
    <source>
        <dbReference type="EMBL" id="MCR8874294.1"/>
    </source>
</evidence>
<keyword evidence="3" id="KW-1185">Reference proteome</keyword>
<evidence type="ECO:0000313" key="3">
    <source>
        <dbReference type="Proteomes" id="UP001204579"/>
    </source>
</evidence>
<name>A0AAW5N8Z5_9BACT</name>